<proteinExistence type="predicted"/>
<reference evidence="4" key="5">
    <citation type="submission" date="2015-06" db="UniProtKB">
        <authorList>
            <consortium name="EnsemblFungi"/>
        </authorList>
    </citation>
    <scope>IDENTIFICATION</scope>
    <source>
        <strain evidence="4">ATCC 64411</strain>
    </source>
</reference>
<feature type="compositionally biased region" description="Low complexity" evidence="1">
    <location>
        <begin position="1"/>
        <end position="20"/>
    </location>
</feature>
<evidence type="ECO:0000313" key="3">
    <source>
        <dbReference type="EMBL" id="KLU82754.1"/>
    </source>
</evidence>
<dbReference type="EMBL" id="ADBL01000448">
    <property type="status" value="NOT_ANNOTATED_CDS"/>
    <property type="molecule type" value="Genomic_DNA"/>
</dbReference>
<dbReference type="EMBL" id="GL876966">
    <property type="protein sequence ID" value="KLU82754.1"/>
    <property type="molecule type" value="Genomic_DNA"/>
</dbReference>
<gene>
    <name evidence="3" type="ORF">MAPG_01823</name>
</gene>
<keyword evidence="2" id="KW-1133">Transmembrane helix</keyword>
<keyword evidence="5" id="KW-1185">Reference proteome</keyword>
<reference evidence="4" key="4">
    <citation type="journal article" date="2015" name="G3 (Bethesda)">
        <title>Genome sequences of three phytopathogenic species of the Magnaporthaceae family of fungi.</title>
        <authorList>
            <person name="Okagaki L.H."/>
            <person name="Nunes C.C."/>
            <person name="Sailsbery J."/>
            <person name="Clay B."/>
            <person name="Brown D."/>
            <person name="John T."/>
            <person name="Oh Y."/>
            <person name="Young N."/>
            <person name="Fitzgerald M."/>
            <person name="Haas B.J."/>
            <person name="Zeng Q."/>
            <person name="Young S."/>
            <person name="Adiconis X."/>
            <person name="Fan L."/>
            <person name="Levin J.Z."/>
            <person name="Mitchell T.K."/>
            <person name="Okubara P.A."/>
            <person name="Farman M.L."/>
            <person name="Kohn L.M."/>
            <person name="Birren B."/>
            <person name="Ma L.-J."/>
            <person name="Dean R.A."/>
        </authorList>
    </citation>
    <scope>NUCLEOTIDE SEQUENCE</scope>
    <source>
        <strain evidence="4">ATCC 64411 / 73-15</strain>
    </source>
</reference>
<name>A0A0C4DPQ2_MAGP6</name>
<reference evidence="3" key="3">
    <citation type="submission" date="2011-03" db="EMBL/GenBank/DDBJ databases">
        <title>Annotation of Magnaporthe poae ATCC 64411.</title>
        <authorList>
            <person name="Ma L.-J."/>
            <person name="Dead R."/>
            <person name="Young S.K."/>
            <person name="Zeng Q."/>
            <person name="Gargeya S."/>
            <person name="Fitzgerald M."/>
            <person name="Haas B."/>
            <person name="Abouelleil A."/>
            <person name="Alvarado L."/>
            <person name="Arachchi H.M."/>
            <person name="Berlin A."/>
            <person name="Brown A."/>
            <person name="Chapman S.B."/>
            <person name="Chen Z."/>
            <person name="Dunbar C."/>
            <person name="Freedman E."/>
            <person name="Gearin G."/>
            <person name="Gellesch M."/>
            <person name="Goldberg J."/>
            <person name="Griggs A."/>
            <person name="Gujja S."/>
            <person name="Heiman D."/>
            <person name="Howarth C."/>
            <person name="Larson L."/>
            <person name="Lui A."/>
            <person name="MacDonald P.J.P."/>
            <person name="Mehta T."/>
            <person name="Montmayeur A."/>
            <person name="Murphy C."/>
            <person name="Neiman D."/>
            <person name="Pearson M."/>
            <person name="Priest M."/>
            <person name="Roberts A."/>
            <person name="Saif S."/>
            <person name="Shea T."/>
            <person name="Shenoy N."/>
            <person name="Sisk P."/>
            <person name="Stolte C."/>
            <person name="Sykes S."/>
            <person name="Yandava C."/>
            <person name="Wortman J."/>
            <person name="Nusbaum C."/>
            <person name="Birren B."/>
        </authorList>
    </citation>
    <scope>NUCLEOTIDE SEQUENCE</scope>
    <source>
        <strain evidence="3">ATCC 64411</strain>
    </source>
</reference>
<evidence type="ECO:0000256" key="2">
    <source>
        <dbReference type="SAM" id="Phobius"/>
    </source>
</evidence>
<dbReference type="AlphaFoldDB" id="A0A0C4DPQ2"/>
<keyword evidence="2" id="KW-0472">Membrane</keyword>
<feature type="transmembrane region" description="Helical" evidence="2">
    <location>
        <begin position="157"/>
        <end position="175"/>
    </location>
</feature>
<keyword evidence="2" id="KW-0812">Transmembrane</keyword>
<dbReference type="VEuPathDB" id="FungiDB:MAPG_01823"/>
<evidence type="ECO:0000313" key="4">
    <source>
        <dbReference type="EnsemblFungi" id="MAPG_01823T0"/>
    </source>
</evidence>
<feature type="region of interest" description="Disordered" evidence="1">
    <location>
        <begin position="1"/>
        <end position="22"/>
    </location>
</feature>
<accession>A0A0C4DPQ2</accession>
<evidence type="ECO:0000313" key="5">
    <source>
        <dbReference type="Proteomes" id="UP000011715"/>
    </source>
</evidence>
<protein>
    <submittedName>
        <fullName evidence="3 4">Uncharacterized protein</fullName>
    </submittedName>
</protein>
<sequence length="176" mass="19067">MSSTTTNSTRTASATCSSPTETGCVQPMCNDRFKYPKWGGNSWLESNVVCSGRYRTDALAANATRRLAACCKVEESSLKLYNNIHSYMNLCGWSCNVTGYGTNTTAREMLDLLHCVKRAEDGNPPWEWGHGDDDIWPDPYAISCQSAFSSGAPPPRALSVSVLGVLVLLGTVILMG</sequence>
<reference evidence="3" key="2">
    <citation type="submission" date="2010-05" db="EMBL/GenBank/DDBJ databases">
        <title>The Genome Sequence of Magnaporthe poae strain ATCC 64411.</title>
        <authorList>
            <consortium name="The Broad Institute Genome Sequencing Platform"/>
            <consortium name="Broad Institute Genome Sequencing Center for Infectious Disease"/>
            <person name="Ma L.-J."/>
            <person name="Dead R."/>
            <person name="Young S."/>
            <person name="Zeng Q."/>
            <person name="Koehrsen M."/>
            <person name="Alvarado L."/>
            <person name="Berlin A."/>
            <person name="Chapman S.B."/>
            <person name="Chen Z."/>
            <person name="Freedman E."/>
            <person name="Gellesch M."/>
            <person name="Goldberg J."/>
            <person name="Griggs A."/>
            <person name="Gujja S."/>
            <person name="Heilman E.R."/>
            <person name="Heiman D."/>
            <person name="Hepburn T."/>
            <person name="Howarth C."/>
            <person name="Jen D."/>
            <person name="Larson L."/>
            <person name="Mehta T."/>
            <person name="Neiman D."/>
            <person name="Pearson M."/>
            <person name="Roberts A."/>
            <person name="Saif S."/>
            <person name="Shea T."/>
            <person name="Shenoy N."/>
            <person name="Sisk P."/>
            <person name="Stolte C."/>
            <person name="Sykes S."/>
            <person name="Walk T."/>
            <person name="White J."/>
            <person name="Yandava C."/>
            <person name="Haas B."/>
            <person name="Nusbaum C."/>
            <person name="Birren B."/>
        </authorList>
    </citation>
    <scope>NUCLEOTIDE SEQUENCE</scope>
    <source>
        <strain evidence="3">ATCC 64411</strain>
    </source>
</reference>
<evidence type="ECO:0000256" key="1">
    <source>
        <dbReference type="SAM" id="MobiDB-lite"/>
    </source>
</evidence>
<dbReference type="Proteomes" id="UP000011715">
    <property type="component" value="Unassembled WGS sequence"/>
</dbReference>
<dbReference type="EnsemblFungi" id="MAPG_01823T0">
    <property type="protein sequence ID" value="MAPG_01823T0"/>
    <property type="gene ID" value="MAPG_01823"/>
</dbReference>
<reference evidence="5" key="1">
    <citation type="submission" date="2010-05" db="EMBL/GenBank/DDBJ databases">
        <title>The genome sequence of Magnaporthe poae strain ATCC 64411.</title>
        <authorList>
            <person name="Ma L.-J."/>
            <person name="Dead R."/>
            <person name="Young S."/>
            <person name="Zeng Q."/>
            <person name="Koehrsen M."/>
            <person name="Alvarado L."/>
            <person name="Berlin A."/>
            <person name="Chapman S.B."/>
            <person name="Chen Z."/>
            <person name="Freedman E."/>
            <person name="Gellesch M."/>
            <person name="Goldberg J."/>
            <person name="Griggs A."/>
            <person name="Gujja S."/>
            <person name="Heilman E.R."/>
            <person name="Heiman D."/>
            <person name="Hepburn T."/>
            <person name="Howarth C."/>
            <person name="Jen D."/>
            <person name="Larson L."/>
            <person name="Mehta T."/>
            <person name="Neiman D."/>
            <person name="Pearson M."/>
            <person name="Roberts A."/>
            <person name="Saif S."/>
            <person name="Shea T."/>
            <person name="Shenoy N."/>
            <person name="Sisk P."/>
            <person name="Stolte C."/>
            <person name="Sykes S."/>
            <person name="Walk T."/>
            <person name="White J."/>
            <person name="Yandava C."/>
            <person name="Haas B."/>
            <person name="Nusbaum C."/>
            <person name="Birren B."/>
        </authorList>
    </citation>
    <scope>NUCLEOTIDE SEQUENCE [LARGE SCALE GENOMIC DNA]</scope>
    <source>
        <strain evidence="5">ATCC 64411 / 73-15</strain>
    </source>
</reference>
<organism evidence="4 5">
    <name type="scientific">Magnaporthiopsis poae (strain ATCC 64411 / 73-15)</name>
    <name type="common">Kentucky bluegrass fungus</name>
    <name type="synonym">Magnaporthe poae</name>
    <dbReference type="NCBI Taxonomy" id="644358"/>
    <lineage>
        <taxon>Eukaryota</taxon>
        <taxon>Fungi</taxon>
        <taxon>Dikarya</taxon>
        <taxon>Ascomycota</taxon>
        <taxon>Pezizomycotina</taxon>
        <taxon>Sordariomycetes</taxon>
        <taxon>Sordariomycetidae</taxon>
        <taxon>Magnaporthales</taxon>
        <taxon>Magnaporthaceae</taxon>
        <taxon>Magnaporthiopsis</taxon>
    </lineage>
</organism>